<dbReference type="Gene3D" id="3.30.300.30">
    <property type="match status" value="1"/>
</dbReference>
<keyword evidence="7" id="KW-1185">Reference proteome</keyword>
<dbReference type="HOGENOM" id="CLU_000022_3_5_1"/>
<dbReference type="PANTHER" id="PTHR43347:SF3">
    <property type="entry name" value="ACYL-COA SYNTHETASE SHORT-CHAIN FAMILY MEMBER 3, MITOCHONDRIAL"/>
    <property type="match status" value="1"/>
</dbReference>
<dbReference type="InterPro" id="IPR032387">
    <property type="entry name" value="ACAS_N"/>
</dbReference>
<dbReference type="GO" id="GO:0050218">
    <property type="term" value="F:propionate-CoA ligase activity"/>
    <property type="evidence" value="ECO:0007669"/>
    <property type="project" value="TreeGrafter"/>
</dbReference>
<dbReference type="Pfam" id="PF16177">
    <property type="entry name" value="ACAS_N"/>
    <property type="match status" value="1"/>
</dbReference>
<feature type="region of interest" description="Disordered" evidence="2">
    <location>
        <begin position="687"/>
        <end position="720"/>
    </location>
</feature>
<dbReference type="OrthoDB" id="1706066at2759"/>
<sequence length="720" mass="79029">MPALHPQDAVQSLSLTHPEQFWARHAAQLHWHKEPSAALRMGTRTLADGTRHQSWSWFPDGEISTTYNCVDRHVRAGRGADVAILWESPVTGREEKITYSQLLEEVEVLAGVLREQGVQRGDVVVIYMPMIPAALVAALAITRLGAIHAVVFGGFAATSLAQRIEASQPKVVMTASCGIEGKKGPIEYRLLVEDAISKSSFKPERVIVWQREEMRWSPIREDRGQRDWRRLVDDAKRRGLRADAVPVRSDEGLYIIYTSGTTGTPKGVLREAGGHAVGLNLSIRYLFDIKGPGDVMFCASDLGWVVGHSFILYAPLLAGATTVLYEGKPIGTPDAGSFWRLIEKHKVNALFTAPTALRVIHKEDPKSELLHQVGQRGGLKQLRGLFLAGERSEPSIVVAFQKLLEQHAAPGAMVIDNWWSSESGSPMTGLALRPDLGAVNGKIPKTRALRAKPGSAGKPMPGFNVRIVNDEGEEVENGTMGNIVLAMPFAPTGFTTLFHDDKRFYNGYLKRFSSRWMDTGDAGMIDQDGYVHIMSRSDDIINVAAHRFSTGAIEQAILSHPAVAEASVVGIPDSIKGHLPFAFVQLYPSAKTASGIPATPSREFFQEVNALVRDQIGAIASLGGIVQGQGMIPKTRSGKTLRRVLRELVEKAAEGKYDAAVSVPPTVEDPDVVEVVRRRVKEYFLQQAKSQRNTNTNNNNTNNNNNNNNNTTRSERRAKL</sequence>
<evidence type="ECO:0000259" key="5">
    <source>
        <dbReference type="Pfam" id="PF16177"/>
    </source>
</evidence>
<name>F2RTR8_TRIT1</name>
<dbReference type="InterPro" id="IPR000873">
    <property type="entry name" value="AMP-dep_synth/lig_dom"/>
</dbReference>
<feature type="domain" description="AMP-dependent synthetase/ligase" evidence="3">
    <location>
        <begin position="81"/>
        <end position="488"/>
    </location>
</feature>
<dbReference type="AlphaFoldDB" id="F2RTR8"/>
<dbReference type="InterPro" id="IPR045851">
    <property type="entry name" value="AMP-bd_C_sf"/>
</dbReference>
<feature type="domain" description="AMP-binding enzyme C-terminal" evidence="4">
    <location>
        <begin position="553"/>
        <end position="639"/>
    </location>
</feature>
<dbReference type="Gene3D" id="3.40.50.12780">
    <property type="entry name" value="N-terminal domain of ligase-like"/>
    <property type="match status" value="1"/>
</dbReference>
<dbReference type="EMBL" id="GG698484">
    <property type="protein sequence ID" value="EGD94717.1"/>
    <property type="molecule type" value="Genomic_DNA"/>
</dbReference>
<dbReference type="Proteomes" id="UP000009172">
    <property type="component" value="Unassembled WGS sequence"/>
</dbReference>
<comment type="similarity">
    <text evidence="1">Belongs to the ATP-dependent AMP-binding enzyme family.</text>
</comment>
<feature type="compositionally biased region" description="Low complexity" evidence="2">
    <location>
        <begin position="693"/>
        <end position="712"/>
    </location>
</feature>
<dbReference type="InterPro" id="IPR020845">
    <property type="entry name" value="AMP-binding_CS"/>
</dbReference>
<evidence type="ECO:0000259" key="4">
    <source>
        <dbReference type="Pfam" id="PF13193"/>
    </source>
</evidence>
<evidence type="ECO:0000256" key="2">
    <source>
        <dbReference type="SAM" id="MobiDB-lite"/>
    </source>
</evidence>
<dbReference type="SUPFAM" id="SSF56801">
    <property type="entry name" value="Acetyl-CoA synthetase-like"/>
    <property type="match status" value="1"/>
</dbReference>
<dbReference type="Pfam" id="PF00501">
    <property type="entry name" value="AMP-binding"/>
    <property type="match status" value="1"/>
</dbReference>
<evidence type="ECO:0000313" key="7">
    <source>
        <dbReference type="Proteomes" id="UP000009172"/>
    </source>
</evidence>
<evidence type="ECO:0000256" key="1">
    <source>
        <dbReference type="ARBA" id="ARBA00006432"/>
    </source>
</evidence>
<dbReference type="InterPro" id="IPR042099">
    <property type="entry name" value="ANL_N_sf"/>
</dbReference>
<feature type="domain" description="Acetyl-coenzyme A synthetase N-terminal" evidence="5">
    <location>
        <begin position="12"/>
        <end position="69"/>
    </location>
</feature>
<reference evidence="7" key="1">
    <citation type="journal article" date="2012" name="MBio">
        <title>Comparative genome analysis of Trichophyton rubrum and related dermatophytes reveals candidate genes involved in infection.</title>
        <authorList>
            <person name="Martinez D.A."/>
            <person name="Oliver B.G."/>
            <person name="Graeser Y."/>
            <person name="Goldberg J.M."/>
            <person name="Li W."/>
            <person name="Martinez-Rossi N.M."/>
            <person name="Monod M."/>
            <person name="Shelest E."/>
            <person name="Barton R.C."/>
            <person name="Birch E."/>
            <person name="Brakhage A.A."/>
            <person name="Chen Z."/>
            <person name="Gurr S.J."/>
            <person name="Heiman D."/>
            <person name="Heitman J."/>
            <person name="Kosti I."/>
            <person name="Rossi A."/>
            <person name="Saif S."/>
            <person name="Samalova M."/>
            <person name="Saunders C.W."/>
            <person name="Shea T."/>
            <person name="Summerbell R.C."/>
            <person name="Xu J."/>
            <person name="Young S."/>
            <person name="Zeng Q."/>
            <person name="Birren B.W."/>
            <person name="Cuomo C.A."/>
            <person name="White T.C."/>
        </authorList>
    </citation>
    <scope>NUCLEOTIDE SEQUENCE [LARGE SCALE GENOMIC DNA]</scope>
    <source>
        <strain evidence="7">CBS 112818</strain>
    </source>
</reference>
<proteinExistence type="inferred from homology"/>
<evidence type="ECO:0000259" key="3">
    <source>
        <dbReference type="Pfam" id="PF00501"/>
    </source>
</evidence>
<organism evidence="6 7">
    <name type="scientific">Trichophyton tonsurans (strain CBS 112818)</name>
    <name type="common">Scalp ringworm fungus</name>
    <dbReference type="NCBI Taxonomy" id="647933"/>
    <lineage>
        <taxon>Eukaryota</taxon>
        <taxon>Fungi</taxon>
        <taxon>Dikarya</taxon>
        <taxon>Ascomycota</taxon>
        <taxon>Pezizomycotina</taxon>
        <taxon>Eurotiomycetes</taxon>
        <taxon>Eurotiomycetidae</taxon>
        <taxon>Onygenales</taxon>
        <taxon>Arthrodermataceae</taxon>
        <taxon>Trichophyton</taxon>
    </lineage>
</organism>
<gene>
    <name evidence="6" type="ORF">TESG_02227</name>
</gene>
<dbReference type="PROSITE" id="PS00455">
    <property type="entry name" value="AMP_BINDING"/>
    <property type="match status" value="1"/>
</dbReference>
<evidence type="ECO:0000313" key="6">
    <source>
        <dbReference type="EMBL" id="EGD94717.1"/>
    </source>
</evidence>
<dbReference type="Pfam" id="PF13193">
    <property type="entry name" value="AMP-binding_C"/>
    <property type="match status" value="1"/>
</dbReference>
<dbReference type="InterPro" id="IPR025110">
    <property type="entry name" value="AMP-bd_C"/>
</dbReference>
<accession>F2RTR8</accession>
<dbReference type="PANTHER" id="PTHR43347">
    <property type="entry name" value="ACYL-COA SYNTHETASE"/>
    <property type="match status" value="1"/>
</dbReference>
<protein>
    <submittedName>
        <fullName evidence="6">Acyl-CoA synthetase</fullName>
    </submittedName>
</protein>